<accession>A0ACB8Q8N9</accession>
<proteinExistence type="predicted"/>
<evidence type="ECO:0000313" key="1">
    <source>
        <dbReference type="EMBL" id="KAI0027576.1"/>
    </source>
</evidence>
<name>A0ACB8Q8N9_9AGAM</name>
<reference evidence="1" key="2">
    <citation type="journal article" date="2022" name="New Phytol.">
        <title>Evolutionary transition to the ectomycorrhizal habit in the genomes of a hyperdiverse lineage of mushroom-forming fungi.</title>
        <authorList>
            <person name="Looney B."/>
            <person name="Miyauchi S."/>
            <person name="Morin E."/>
            <person name="Drula E."/>
            <person name="Courty P.E."/>
            <person name="Kohler A."/>
            <person name="Kuo A."/>
            <person name="LaButti K."/>
            <person name="Pangilinan J."/>
            <person name="Lipzen A."/>
            <person name="Riley R."/>
            <person name="Andreopoulos W."/>
            <person name="He G."/>
            <person name="Johnson J."/>
            <person name="Nolan M."/>
            <person name="Tritt A."/>
            <person name="Barry K.W."/>
            <person name="Grigoriev I.V."/>
            <person name="Nagy L.G."/>
            <person name="Hibbett D."/>
            <person name="Henrissat B."/>
            <person name="Matheny P.B."/>
            <person name="Labbe J."/>
            <person name="Martin F.M."/>
        </authorList>
    </citation>
    <scope>NUCLEOTIDE SEQUENCE</scope>
    <source>
        <strain evidence="1">EC-137</strain>
    </source>
</reference>
<sequence length="512" mass="57345">MLVSYPTITVGASIFILAYLAKRYFSSPWRRLPPGPRGYPILGNALDMLNMQQFLAKSYALGDLVYVNAIGKSAVIINNQRVAADLLDRRAATFSGRPRTIVAQELWCNGLSIVTMGHTDRWRRMRRAMHEGLRTASAKTYHEMEVEEARLLALALSNDKDVSTPGGYVHHYARYAASLILAITYDRPIRGTAEDEKMAHFLEWILTKLEAATAPGAHLVEYFPVMLAIPAKFAKWKRDALEGHVKISQFYNSLVDDVKRRMTSGEARPSLVRTLIDEKQHFGLSEVETSWAAGIMYIVGSDTQAAMVEWITLALATHPEFQRRAQAELDSVIGHARSPRIEDRSNLPFVTATLREVIRWKPAAPYGIPHVSEEDDWYEGMFIPKGTMCFVNMVACNTNTEIYGADAAHFNPARYLDEKGQLKPSPPDTKDEGHVSYGFGRRICVGRHVANDALFIATAILLWAFDLSTIGEYDLHTYVDKGVTNSPKPFRCKFTPRFPEAMSILAADLDAA</sequence>
<reference evidence="1" key="1">
    <citation type="submission" date="2021-02" db="EMBL/GenBank/DDBJ databases">
        <authorList>
            <consortium name="DOE Joint Genome Institute"/>
            <person name="Ahrendt S."/>
            <person name="Looney B.P."/>
            <person name="Miyauchi S."/>
            <person name="Morin E."/>
            <person name="Drula E."/>
            <person name="Courty P.E."/>
            <person name="Chicoki N."/>
            <person name="Fauchery L."/>
            <person name="Kohler A."/>
            <person name="Kuo A."/>
            <person name="Labutti K."/>
            <person name="Pangilinan J."/>
            <person name="Lipzen A."/>
            <person name="Riley R."/>
            <person name="Andreopoulos W."/>
            <person name="He G."/>
            <person name="Johnson J."/>
            <person name="Barry K.W."/>
            <person name="Grigoriev I.V."/>
            <person name="Nagy L."/>
            <person name="Hibbett D."/>
            <person name="Henrissat B."/>
            <person name="Matheny P.B."/>
            <person name="Labbe J."/>
            <person name="Martin F."/>
        </authorList>
    </citation>
    <scope>NUCLEOTIDE SEQUENCE</scope>
    <source>
        <strain evidence="1">EC-137</strain>
    </source>
</reference>
<organism evidence="1 2">
    <name type="scientific">Vararia minispora EC-137</name>
    <dbReference type="NCBI Taxonomy" id="1314806"/>
    <lineage>
        <taxon>Eukaryota</taxon>
        <taxon>Fungi</taxon>
        <taxon>Dikarya</taxon>
        <taxon>Basidiomycota</taxon>
        <taxon>Agaricomycotina</taxon>
        <taxon>Agaricomycetes</taxon>
        <taxon>Russulales</taxon>
        <taxon>Lachnocladiaceae</taxon>
        <taxon>Vararia</taxon>
    </lineage>
</organism>
<comment type="caution">
    <text evidence="1">The sequence shown here is derived from an EMBL/GenBank/DDBJ whole genome shotgun (WGS) entry which is preliminary data.</text>
</comment>
<protein>
    <submittedName>
        <fullName evidence="1">Cytochrome P450</fullName>
    </submittedName>
</protein>
<keyword evidence="2" id="KW-1185">Reference proteome</keyword>
<gene>
    <name evidence="1" type="ORF">K488DRAFT_61147</name>
</gene>
<dbReference type="EMBL" id="MU273878">
    <property type="protein sequence ID" value="KAI0027576.1"/>
    <property type="molecule type" value="Genomic_DNA"/>
</dbReference>
<evidence type="ECO:0000313" key="2">
    <source>
        <dbReference type="Proteomes" id="UP000814128"/>
    </source>
</evidence>
<dbReference type="Proteomes" id="UP000814128">
    <property type="component" value="Unassembled WGS sequence"/>
</dbReference>